<keyword evidence="11" id="KW-0547">Nucleotide-binding</keyword>
<dbReference type="GO" id="GO:0005524">
    <property type="term" value="F:ATP binding"/>
    <property type="evidence" value="ECO:0007669"/>
    <property type="project" value="UniProtKB-KW"/>
</dbReference>
<comment type="caution">
    <text evidence="22">The sequence shown here is derived from an EMBL/GenBank/DDBJ whole genome shotgun (WGS) entry which is preliminary data.</text>
</comment>
<keyword evidence="8" id="KW-0597">Phosphoprotein</keyword>
<dbReference type="Gene3D" id="3.30.565.10">
    <property type="entry name" value="Histidine kinase-like ATPase, C-terminal domain"/>
    <property type="match status" value="1"/>
</dbReference>
<dbReference type="InterPro" id="IPR004358">
    <property type="entry name" value="Sig_transdc_His_kin-like_C"/>
</dbReference>
<dbReference type="GO" id="GO:0046872">
    <property type="term" value="F:metal ion binding"/>
    <property type="evidence" value="ECO:0007669"/>
    <property type="project" value="UniProtKB-KW"/>
</dbReference>
<feature type="domain" description="Histidine kinase" evidence="21">
    <location>
        <begin position="396"/>
        <end position="587"/>
    </location>
</feature>
<dbReference type="Pfam" id="PF07730">
    <property type="entry name" value="HisKA_3"/>
    <property type="match status" value="1"/>
</dbReference>
<evidence type="ECO:0000256" key="4">
    <source>
        <dbReference type="ARBA" id="ARBA00012438"/>
    </source>
</evidence>
<feature type="repeat" description="TPR" evidence="19">
    <location>
        <begin position="213"/>
        <end position="246"/>
    </location>
</feature>
<evidence type="ECO:0000256" key="18">
    <source>
        <dbReference type="ARBA" id="ARBA00030800"/>
    </source>
</evidence>
<evidence type="ECO:0000256" key="16">
    <source>
        <dbReference type="ARBA" id="ARBA00023014"/>
    </source>
</evidence>
<evidence type="ECO:0000313" key="23">
    <source>
        <dbReference type="Proteomes" id="UP000238882"/>
    </source>
</evidence>
<dbReference type="PRINTS" id="PR00344">
    <property type="entry name" value="BCTRLSENSOR"/>
</dbReference>
<dbReference type="Gene3D" id="1.20.5.1930">
    <property type="match status" value="1"/>
</dbReference>
<dbReference type="GO" id="GO:0000155">
    <property type="term" value="F:phosphorelay sensor kinase activity"/>
    <property type="evidence" value="ECO:0007669"/>
    <property type="project" value="InterPro"/>
</dbReference>
<dbReference type="InterPro" id="IPR050482">
    <property type="entry name" value="Sensor_HK_TwoCompSys"/>
</dbReference>
<comment type="catalytic activity">
    <reaction evidence="1">
        <text>ATP + protein L-histidine = ADP + protein N-phospho-L-histidine.</text>
        <dbReference type="EC" id="2.7.13.3"/>
    </reaction>
</comment>
<dbReference type="Pfam" id="PF13181">
    <property type="entry name" value="TPR_8"/>
    <property type="match status" value="1"/>
</dbReference>
<dbReference type="Gene3D" id="1.25.40.10">
    <property type="entry name" value="Tetratricopeptide repeat domain"/>
    <property type="match status" value="2"/>
</dbReference>
<keyword evidence="13" id="KW-0067">ATP-binding</keyword>
<keyword evidence="20" id="KW-0812">Transmembrane</keyword>
<keyword evidence="12" id="KW-0418">Kinase</keyword>
<evidence type="ECO:0000256" key="3">
    <source>
        <dbReference type="ARBA" id="ARBA00004496"/>
    </source>
</evidence>
<dbReference type="InterPro" id="IPR036890">
    <property type="entry name" value="HATPase_C_sf"/>
</dbReference>
<keyword evidence="23" id="KW-1185">Reference proteome</keyword>
<dbReference type="SUPFAM" id="SSF48452">
    <property type="entry name" value="TPR-like"/>
    <property type="match status" value="1"/>
</dbReference>
<dbReference type="InterPro" id="IPR011712">
    <property type="entry name" value="Sig_transdc_His_kin_sub3_dim/P"/>
</dbReference>
<dbReference type="GO" id="GO:0016020">
    <property type="term" value="C:membrane"/>
    <property type="evidence" value="ECO:0007669"/>
    <property type="project" value="InterPro"/>
</dbReference>
<feature type="transmembrane region" description="Helical" evidence="20">
    <location>
        <begin position="328"/>
        <end position="349"/>
    </location>
</feature>
<dbReference type="Pfam" id="PF02518">
    <property type="entry name" value="HATPase_c"/>
    <property type="match status" value="1"/>
</dbReference>
<dbReference type="InterPro" id="IPR003594">
    <property type="entry name" value="HATPase_dom"/>
</dbReference>
<dbReference type="SMART" id="SM00028">
    <property type="entry name" value="TPR"/>
    <property type="match status" value="3"/>
</dbReference>
<evidence type="ECO:0000256" key="5">
    <source>
        <dbReference type="ARBA" id="ARBA00017322"/>
    </source>
</evidence>
<dbReference type="SUPFAM" id="SSF55874">
    <property type="entry name" value="ATPase domain of HSP90 chaperone/DNA topoisomerase II/histidine kinase"/>
    <property type="match status" value="1"/>
</dbReference>
<protein>
    <recommendedName>
        <fullName evidence="5">Oxygen sensor histidine kinase NreB</fullName>
        <ecNumber evidence="4">2.7.13.3</ecNumber>
    </recommendedName>
    <alternativeName>
        <fullName evidence="18">Nitrogen regulation protein B</fullName>
    </alternativeName>
</protein>
<evidence type="ECO:0000256" key="13">
    <source>
        <dbReference type="ARBA" id="ARBA00022840"/>
    </source>
</evidence>
<dbReference type="InterPro" id="IPR005467">
    <property type="entry name" value="His_kinase_dom"/>
</dbReference>
<dbReference type="PROSITE" id="PS50109">
    <property type="entry name" value="HIS_KIN"/>
    <property type="match status" value="1"/>
</dbReference>
<evidence type="ECO:0000256" key="2">
    <source>
        <dbReference type="ARBA" id="ARBA00001966"/>
    </source>
</evidence>
<dbReference type="CDD" id="cd16917">
    <property type="entry name" value="HATPase_UhpB-NarQ-NarX-like"/>
    <property type="match status" value="1"/>
</dbReference>
<evidence type="ECO:0000256" key="7">
    <source>
        <dbReference type="ARBA" id="ARBA00022490"/>
    </source>
</evidence>
<keyword evidence="20" id="KW-0472">Membrane</keyword>
<dbReference type="PANTHER" id="PTHR24421">
    <property type="entry name" value="NITRATE/NITRITE SENSOR PROTEIN NARX-RELATED"/>
    <property type="match status" value="1"/>
</dbReference>
<accession>A0A2S7WTM5</accession>
<proteinExistence type="predicted"/>
<evidence type="ECO:0000256" key="8">
    <source>
        <dbReference type="ARBA" id="ARBA00022553"/>
    </source>
</evidence>
<evidence type="ECO:0000313" key="22">
    <source>
        <dbReference type="EMBL" id="PQJ80940.1"/>
    </source>
</evidence>
<evidence type="ECO:0000256" key="1">
    <source>
        <dbReference type="ARBA" id="ARBA00000085"/>
    </source>
</evidence>
<comment type="subcellular location">
    <subcellularLocation>
        <location evidence="3">Cytoplasm</location>
    </subcellularLocation>
</comment>
<keyword evidence="9" id="KW-0808">Transferase</keyword>
<sequence length="598" mass="69573">MININAYNLKKEIAEDDPKKKLASSVFFIQIDTLIQNEFNKILRLNKNEKYAIALERSLKLYDKSIEIGDLYWISKISFELGNIYGKTNNPKESLKYYKKSLQNYNKQQEETEINLSKTEMAFRVLRIGSTYQKIAVALENELSTKYIDSAKLYYSKLENIPALNKQIEIFKASAFNNLSGIYETDSVYDKAEYYILKALKINEKYKNNLKIASTLNNLGNIYLSQNYFDKSKTIYLKAIQLIKNDDSSKAIRFKASLYFNLAWAMRNLKDYKAYDFQELYYEYEDTIREREFRGIIENIQSKYNFNTQKELFLEQEENKRLQDQQTFIIIGIISLVIIISLIYYLNFFKLKQKNLALKLEQTELLKNKELDKVKSEAKTRIINATMDGEESERKKIAETLHDSVSALLSSANLHLQATRKQFNGNTPLEIDKTQEIISEATYKIRDLSHTLVSSVLLKFGLNYAIRDIAEKYSNSSLKVDTEIKNVKRYHQNFEIKVYNITHEFINNILKHSKASNAIIKLKEENNELIISITDDGIGFDKTKINDKEGLGINQIDARIQMMKGTFHIESALNKGTNIFVKLPIVEKEKPNYASLVQ</sequence>
<keyword evidence="20" id="KW-1133">Transmembrane helix</keyword>
<evidence type="ECO:0000256" key="17">
    <source>
        <dbReference type="ARBA" id="ARBA00024827"/>
    </source>
</evidence>
<evidence type="ECO:0000256" key="6">
    <source>
        <dbReference type="ARBA" id="ARBA00022485"/>
    </source>
</evidence>
<dbReference type="InterPro" id="IPR011990">
    <property type="entry name" value="TPR-like_helical_dom_sf"/>
</dbReference>
<evidence type="ECO:0000256" key="19">
    <source>
        <dbReference type="PROSITE-ProRule" id="PRU00339"/>
    </source>
</evidence>
<evidence type="ECO:0000256" key="14">
    <source>
        <dbReference type="ARBA" id="ARBA00023004"/>
    </source>
</evidence>
<evidence type="ECO:0000256" key="9">
    <source>
        <dbReference type="ARBA" id="ARBA00022679"/>
    </source>
</evidence>
<reference evidence="22 23" key="1">
    <citation type="submission" date="2016-12" db="EMBL/GenBank/DDBJ databases">
        <title>Trade-off between light-utilization and light-protection in marine flavobacteria.</title>
        <authorList>
            <person name="Kumagai Y."/>
            <person name="Yoshizawa S."/>
            <person name="Kogure K."/>
            <person name="Iwasaki W."/>
        </authorList>
    </citation>
    <scope>NUCLEOTIDE SEQUENCE [LARGE SCALE GENOMIC DNA]</scope>
    <source>
        <strain evidence="22 23">NBRC 108759</strain>
    </source>
</reference>
<keyword evidence="15" id="KW-0902">Two-component regulatory system</keyword>
<dbReference type="PROSITE" id="PS50005">
    <property type="entry name" value="TPR"/>
    <property type="match status" value="1"/>
</dbReference>
<evidence type="ECO:0000256" key="15">
    <source>
        <dbReference type="ARBA" id="ARBA00023012"/>
    </source>
</evidence>
<keyword evidence="7" id="KW-0963">Cytoplasm</keyword>
<gene>
    <name evidence="22" type="ORF">BTO18_06815</name>
</gene>
<dbReference type="InterPro" id="IPR019734">
    <property type="entry name" value="TPR_rpt"/>
</dbReference>
<keyword evidence="6" id="KW-0004">4Fe-4S</keyword>
<dbReference type="PANTHER" id="PTHR24421:SF10">
    <property type="entry name" value="NITRATE_NITRITE SENSOR PROTEIN NARQ"/>
    <property type="match status" value="1"/>
</dbReference>
<comment type="cofactor">
    <cofactor evidence="2">
        <name>[4Fe-4S] cluster</name>
        <dbReference type="ChEBI" id="CHEBI:49883"/>
    </cofactor>
</comment>
<evidence type="ECO:0000256" key="12">
    <source>
        <dbReference type="ARBA" id="ARBA00022777"/>
    </source>
</evidence>
<name>A0A2S7WTM5_9FLAO</name>
<evidence type="ECO:0000256" key="10">
    <source>
        <dbReference type="ARBA" id="ARBA00022723"/>
    </source>
</evidence>
<keyword evidence="16" id="KW-0411">Iron-sulfur</keyword>
<organism evidence="22 23">
    <name type="scientific">Polaribacter porphyrae</name>
    <dbReference type="NCBI Taxonomy" id="1137780"/>
    <lineage>
        <taxon>Bacteria</taxon>
        <taxon>Pseudomonadati</taxon>
        <taxon>Bacteroidota</taxon>
        <taxon>Flavobacteriia</taxon>
        <taxon>Flavobacteriales</taxon>
        <taxon>Flavobacteriaceae</taxon>
    </lineage>
</organism>
<dbReference type="GO" id="GO:0046983">
    <property type="term" value="F:protein dimerization activity"/>
    <property type="evidence" value="ECO:0007669"/>
    <property type="project" value="InterPro"/>
</dbReference>
<keyword evidence="19" id="KW-0802">TPR repeat</keyword>
<evidence type="ECO:0000256" key="11">
    <source>
        <dbReference type="ARBA" id="ARBA00022741"/>
    </source>
</evidence>
<dbReference type="GO" id="GO:0005737">
    <property type="term" value="C:cytoplasm"/>
    <property type="evidence" value="ECO:0007669"/>
    <property type="project" value="UniProtKB-SubCell"/>
</dbReference>
<dbReference type="GO" id="GO:0051539">
    <property type="term" value="F:4 iron, 4 sulfur cluster binding"/>
    <property type="evidence" value="ECO:0007669"/>
    <property type="project" value="UniProtKB-KW"/>
</dbReference>
<dbReference type="EC" id="2.7.13.3" evidence="4"/>
<dbReference type="EMBL" id="MSCN01000001">
    <property type="protein sequence ID" value="PQJ80940.1"/>
    <property type="molecule type" value="Genomic_DNA"/>
</dbReference>
<keyword evidence="10" id="KW-0479">Metal-binding</keyword>
<comment type="function">
    <text evidence="17">Member of the two-component regulatory system NreB/NreC involved in the control of dissimilatory nitrate/nitrite reduction in response to oxygen. NreB functions as a direct oxygen sensor histidine kinase which is autophosphorylated, in the absence of oxygen, probably at the conserved histidine residue, and transfers its phosphate group probably to a conserved aspartate residue of NreC. NreB/NreC activates the expression of the nitrate (narGHJI) and nitrite (nir) reductase operons, as well as the putative nitrate transporter gene narT.</text>
</comment>
<evidence type="ECO:0000256" key="20">
    <source>
        <dbReference type="SAM" id="Phobius"/>
    </source>
</evidence>
<dbReference type="Proteomes" id="UP000238882">
    <property type="component" value="Unassembled WGS sequence"/>
</dbReference>
<dbReference type="AlphaFoldDB" id="A0A2S7WTM5"/>
<evidence type="ECO:0000259" key="21">
    <source>
        <dbReference type="PROSITE" id="PS50109"/>
    </source>
</evidence>
<keyword evidence="14" id="KW-0408">Iron</keyword>
<dbReference type="Pfam" id="PF13424">
    <property type="entry name" value="TPR_12"/>
    <property type="match status" value="1"/>
</dbReference>